<proteinExistence type="inferred from homology"/>
<dbReference type="InterPro" id="IPR003439">
    <property type="entry name" value="ABC_transporter-like_ATP-bd"/>
</dbReference>
<evidence type="ECO:0000313" key="6">
    <source>
        <dbReference type="EMBL" id="SVB29732.1"/>
    </source>
</evidence>
<feature type="domain" description="ABC transporter" evidence="5">
    <location>
        <begin position="18"/>
        <end position="49"/>
    </location>
</feature>
<dbReference type="PANTHER" id="PTHR42711:SF5">
    <property type="entry name" value="ABC TRANSPORTER ATP-BINDING PROTEIN NATA"/>
    <property type="match status" value="1"/>
</dbReference>
<protein>
    <recommendedName>
        <fullName evidence="5">ABC transporter domain-containing protein</fullName>
    </recommendedName>
</protein>
<reference evidence="6" key="1">
    <citation type="submission" date="2018-05" db="EMBL/GenBank/DDBJ databases">
        <authorList>
            <person name="Lanie J.A."/>
            <person name="Ng W.-L."/>
            <person name="Kazmierczak K.M."/>
            <person name="Andrzejewski T.M."/>
            <person name="Davidsen T.M."/>
            <person name="Wayne K.J."/>
            <person name="Tettelin H."/>
            <person name="Glass J.I."/>
            <person name="Rusch D."/>
            <person name="Podicherti R."/>
            <person name="Tsui H.-C.T."/>
            <person name="Winkler M.E."/>
        </authorList>
    </citation>
    <scope>NUCLEOTIDE SEQUENCE</scope>
</reference>
<dbReference type="InterPro" id="IPR027417">
    <property type="entry name" value="P-loop_NTPase"/>
</dbReference>
<dbReference type="SUPFAM" id="SSF52540">
    <property type="entry name" value="P-loop containing nucleoside triphosphate hydrolases"/>
    <property type="match status" value="1"/>
</dbReference>
<dbReference type="InterPro" id="IPR050763">
    <property type="entry name" value="ABC_transporter_ATP-binding"/>
</dbReference>
<keyword evidence="4" id="KW-0067">ATP-binding</keyword>
<feature type="non-terminal residue" evidence="6">
    <location>
        <position position="49"/>
    </location>
</feature>
<evidence type="ECO:0000256" key="1">
    <source>
        <dbReference type="ARBA" id="ARBA00005417"/>
    </source>
</evidence>
<comment type="similarity">
    <text evidence="1">Belongs to the ABC transporter superfamily.</text>
</comment>
<dbReference type="EMBL" id="UINC01036172">
    <property type="protein sequence ID" value="SVB29732.1"/>
    <property type="molecule type" value="Genomic_DNA"/>
</dbReference>
<organism evidence="6">
    <name type="scientific">marine metagenome</name>
    <dbReference type="NCBI Taxonomy" id="408172"/>
    <lineage>
        <taxon>unclassified sequences</taxon>
        <taxon>metagenomes</taxon>
        <taxon>ecological metagenomes</taxon>
    </lineage>
</organism>
<dbReference type="PANTHER" id="PTHR42711">
    <property type="entry name" value="ABC TRANSPORTER ATP-BINDING PROTEIN"/>
    <property type="match status" value="1"/>
</dbReference>
<accession>A0A382CV55</accession>
<dbReference type="AlphaFoldDB" id="A0A382CV55"/>
<evidence type="ECO:0000256" key="4">
    <source>
        <dbReference type="ARBA" id="ARBA00022840"/>
    </source>
</evidence>
<dbReference type="GO" id="GO:0016887">
    <property type="term" value="F:ATP hydrolysis activity"/>
    <property type="evidence" value="ECO:0007669"/>
    <property type="project" value="InterPro"/>
</dbReference>
<dbReference type="Gene3D" id="3.40.50.300">
    <property type="entry name" value="P-loop containing nucleotide triphosphate hydrolases"/>
    <property type="match status" value="1"/>
</dbReference>
<keyword evidence="2" id="KW-0813">Transport</keyword>
<name>A0A382CV55_9ZZZZ</name>
<sequence>MISVEGVSKHYGSVLAVEDLSFTVERGEVVGFLGPNGAGKTTTMKMITG</sequence>
<evidence type="ECO:0000256" key="3">
    <source>
        <dbReference type="ARBA" id="ARBA00022741"/>
    </source>
</evidence>
<gene>
    <name evidence="6" type="ORF">METZ01_LOCUS182586</name>
</gene>
<dbReference type="GO" id="GO:0005524">
    <property type="term" value="F:ATP binding"/>
    <property type="evidence" value="ECO:0007669"/>
    <property type="project" value="UniProtKB-KW"/>
</dbReference>
<dbReference type="Pfam" id="PF00005">
    <property type="entry name" value="ABC_tran"/>
    <property type="match status" value="1"/>
</dbReference>
<evidence type="ECO:0000259" key="5">
    <source>
        <dbReference type="Pfam" id="PF00005"/>
    </source>
</evidence>
<evidence type="ECO:0000256" key="2">
    <source>
        <dbReference type="ARBA" id="ARBA00022448"/>
    </source>
</evidence>
<keyword evidence="3" id="KW-0547">Nucleotide-binding</keyword>